<keyword evidence="3" id="KW-1185">Reference proteome</keyword>
<dbReference type="EMBL" id="CAWUHB010000019">
    <property type="protein sequence ID" value="CAK7220121.1"/>
    <property type="molecule type" value="Genomic_DNA"/>
</dbReference>
<accession>A0ABP0BKS4</accession>
<organism evidence="2 3">
    <name type="scientific">Sporothrix curviconia</name>
    <dbReference type="NCBI Taxonomy" id="1260050"/>
    <lineage>
        <taxon>Eukaryota</taxon>
        <taxon>Fungi</taxon>
        <taxon>Dikarya</taxon>
        <taxon>Ascomycota</taxon>
        <taxon>Pezizomycotina</taxon>
        <taxon>Sordariomycetes</taxon>
        <taxon>Sordariomycetidae</taxon>
        <taxon>Ophiostomatales</taxon>
        <taxon>Ophiostomataceae</taxon>
        <taxon>Sporothrix</taxon>
    </lineage>
</organism>
<evidence type="ECO:0000313" key="3">
    <source>
        <dbReference type="Proteomes" id="UP001642405"/>
    </source>
</evidence>
<name>A0ABP0BKS4_9PEZI</name>
<comment type="caution">
    <text evidence="2">The sequence shown here is derived from an EMBL/GenBank/DDBJ whole genome shotgun (WGS) entry which is preliminary data.</text>
</comment>
<gene>
    <name evidence="2" type="ORF">SCUCBS95973_004051</name>
</gene>
<dbReference type="PANTHER" id="PTHR38790">
    <property type="entry name" value="2EXR DOMAIN-CONTAINING PROTEIN-RELATED"/>
    <property type="match status" value="1"/>
</dbReference>
<feature type="region of interest" description="Disordered" evidence="1">
    <location>
        <begin position="178"/>
        <end position="206"/>
    </location>
</feature>
<reference evidence="2 3" key="1">
    <citation type="submission" date="2024-01" db="EMBL/GenBank/DDBJ databases">
        <authorList>
            <person name="Allen C."/>
            <person name="Tagirdzhanova G."/>
        </authorList>
    </citation>
    <scope>NUCLEOTIDE SEQUENCE [LARGE SCALE GENOMIC DNA]</scope>
</reference>
<feature type="region of interest" description="Disordered" evidence="1">
    <location>
        <begin position="24"/>
        <end position="54"/>
    </location>
</feature>
<feature type="region of interest" description="Disordered" evidence="1">
    <location>
        <begin position="81"/>
        <end position="162"/>
    </location>
</feature>
<dbReference type="Proteomes" id="UP001642405">
    <property type="component" value="Unassembled WGS sequence"/>
</dbReference>
<evidence type="ECO:0000256" key="1">
    <source>
        <dbReference type="SAM" id="MobiDB-lite"/>
    </source>
</evidence>
<feature type="compositionally biased region" description="Basic and acidic residues" evidence="1">
    <location>
        <begin position="437"/>
        <end position="448"/>
    </location>
</feature>
<dbReference type="PANTHER" id="PTHR38790:SF4">
    <property type="entry name" value="2EXR DOMAIN-CONTAINING PROTEIN"/>
    <property type="match status" value="1"/>
</dbReference>
<sequence>MQSPTWSRAQPPLLEHFTTNAHRDAASPATATSSNGPASHPHLPPPTQPANAQDGSLFFTRLPSEIRRMIYIEIWRTFGTDGYEDDNGQGQGERGDGTPHQGSTARGGLSPHITAAMTPSKLWMTDPLPGSSGSRRSDGGGDVPPQQQQQQQQTAAVSSPPWTRQIRGFTSAPCFLAVDGEDEDSSEGGRKTTATRARRPPEADDVRPARLAAAHTADLDAAATSNSNSIWQGEPEQGINNLEATAIGIARPSANQDSSSSSSSTWRARWNSPWLGHWACEEYYSGAATSRSSMGPESAAAEVAAAAAAAAGSSVRSEDHRRRRRPLRRPYLPILLTCRRAYVEGIDLLYGALTFQFTEMATAEGFLARWPCVASVRLVMHLSTSLLDFYRHADNGGADQGIITAGASMSTSSVVVPNENNGGLLVGPGAVTIGTFPRHDDERGRGLGDNDGAEGRGTVRGTVVNARNNQWQRLCAGLSPDHLPNLRRLHVWVEAHDLRGWHKAAAETRLFAKLLEAGGGDGGGGILNAEGAAPRRRLTADNFVLYLPTLPADAKTHGLPGCYLAVGDESSKDEDDDRDREALPCTIVRTERPDYWDVHLNMRPVFVNRRMSIGSRVAALRRAGFL</sequence>
<protein>
    <submittedName>
        <fullName evidence="2">Uncharacterized protein</fullName>
    </submittedName>
</protein>
<evidence type="ECO:0000313" key="2">
    <source>
        <dbReference type="EMBL" id="CAK7220121.1"/>
    </source>
</evidence>
<proteinExistence type="predicted"/>
<feature type="region of interest" description="Disordered" evidence="1">
    <location>
        <begin position="437"/>
        <end position="458"/>
    </location>
</feature>